<gene>
    <name evidence="2" type="ORF">Dda_6923</name>
</gene>
<dbReference type="Proteomes" id="UP001221413">
    <property type="component" value="Unassembled WGS sequence"/>
</dbReference>
<feature type="region of interest" description="Disordered" evidence="1">
    <location>
        <begin position="149"/>
        <end position="175"/>
    </location>
</feature>
<name>A0AAD6NFW6_DREDA</name>
<evidence type="ECO:0000313" key="3">
    <source>
        <dbReference type="Proteomes" id="UP001221413"/>
    </source>
</evidence>
<sequence>METPSVDCWQIDIQLPNPQQQQPKNQKSVNSATEMRNPPTNAAAQKPTKRKRATVTASSSPQDPAQVAAPSKKGRGRPPKEPLNTPQIVSPTKRKRPLKNTTARGPAKRMKVAVTASSLASSSHPTLTEISQVVPGHPSFVIQQPENVVTHSNSSSSATTTETLNHTGFERGTDTNWEELLNELFRT</sequence>
<feature type="compositionally biased region" description="Low complexity" evidence="1">
    <location>
        <begin position="16"/>
        <end position="27"/>
    </location>
</feature>
<dbReference type="AlphaFoldDB" id="A0AAD6NFW6"/>
<keyword evidence="3" id="KW-1185">Reference proteome</keyword>
<feature type="region of interest" description="Disordered" evidence="1">
    <location>
        <begin position="1"/>
        <end position="111"/>
    </location>
</feature>
<organism evidence="2 3">
    <name type="scientific">Drechslerella dactyloides</name>
    <name type="common">Nematode-trapping fungus</name>
    <name type="synonym">Arthrobotrys dactyloides</name>
    <dbReference type="NCBI Taxonomy" id="74499"/>
    <lineage>
        <taxon>Eukaryota</taxon>
        <taxon>Fungi</taxon>
        <taxon>Dikarya</taxon>
        <taxon>Ascomycota</taxon>
        <taxon>Pezizomycotina</taxon>
        <taxon>Orbiliomycetes</taxon>
        <taxon>Orbiliales</taxon>
        <taxon>Orbiliaceae</taxon>
        <taxon>Drechslerella</taxon>
    </lineage>
</organism>
<feature type="compositionally biased region" description="Polar residues" evidence="1">
    <location>
        <begin position="28"/>
        <end position="43"/>
    </location>
</feature>
<dbReference type="EMBL" id="JAQGDS010000009">
    <property type="protein sequence ID" value="KAJ6258011.1"/>
    <property type="molecule type" value="Genomic_DNA"/>
</dbReference>
<evidence type="ECO:0000256" key="1">
    <source>
        <dbReference type="SAM" id="MobiDB-lite"/>
    </source>
</evidence>
<protein>
    <submittedName>
        <fullName evidence="2">Uncharacterized protein</fullName>
    </submittedName>
</protein>
<accession>A0AAD6NFW6</accession>
<comment type="caution">
    <text evidence="2">The sequence shown here is derived from an EMBL/GenBank/DDBJ whole genome shotgun (WGS) entry which is preliminary data.</text>
</comment>
<proteinExistence type="predicted"/>
<reference evidence="2" key="1">
    <citation type="submission" date="2023-01" db="EMBL/GenBank/DDBJ databases">
        <title>The chitinases involved in constricting ring structure development in the nematode-trapping fungus Drechslerella dactyloides.</title>
        <authorList>
            <person name="Wang R."/>
            <person name="Zhang L."/>
            <person name="Tang P."/>
            <person name="Li S."/>
            <person name="Liang L."/>
        </authorList>
    </citation>
    <scope>NUCLEOTIDE SEQUENCE</scope>
    <source>
        <strain evidence="2">YMF1.00031</strain>
    </source>
</reference>
<feature type="compositionally biased region" description="Low complexity" evidence="1">
    <location>
        <begin position="150"/>
        <end position="163"/>
    </location>
</feature>
<evidence type="ECO:0000313" key="2">
    <source>
        <dbReference type="EMBL" id="KAJ6258011.1"/>
    </source>
</evidence>